<evidence type="ECO:0000313" key="1">
    <source>
        <dbReference type="EMBL" id="KAH3750557.1"/>
    </source>
</evidence>
<sequence>MANRTYITNYWVDGSRWTLAAVDHCGIGRQGTGCAVVTSSALGSRRSEVGS</sequence>
<dbReference type="Proteomes" id="UP000828390">
    <property type="component" value="Unassembled WGS sequence"/>
</dbReference>
<protein>
    <submittedName>
        <fullName evidence="1">Uncharacterized protein</fullName>
    </submittedName>
</protein>
<name>A0A9D4DJ15_DREPO</name>
<keyword evidence="2" id="KW-1185">Reference proteome</keyword>
<reference evidence="1" key="1">
    <citation type="journal article" date="2019" name="bioRxiv">
        <title>The Genome of the Zebra Mussel, Dreissena polymorpha: A Resource for Invasive Species Research.</title>
        <authorList>
            <person name="McCartney M.A."/>
            <person name="Auch B."/>
            <person name="Kono T."/>
            <person name="Mallez S."/>
            <person name="Zhang Y."/>
            <person name="Obille A."/>
            <person name="Becker A."/>
            <person name="Abrahante J.E."/>
            <person name="Garbe J."/>
            <person name="Badalamenti J.P."/>
            <person name="Herman A."/>
            <person name="Mangelson H."/>
            <person name="Liachko I."/>
            <person name="Sullivan S."/>
            <person name="Sone E.D."/>
            <person name="Koren S."/>
            <person name="Silverstein K.A.T."/>
            <person name="Beckman K.B."/>
            <person name="Gohl D.M."/>
        </authorList>
    </citation>
    <scope>NUCLEOTIDE SEQUENCE</scope>
    <source>
        <strain evidence="1">Duluth1</strain>
        <tissue evidence="1">Whole animal</tissue>
    </source>
</reference>
<accession>A0A9D4DJ15</accession>
<proteinExistence type="predicted"/>
<reference evidence="1" key="2">
    <citation type="submission" date="2020-11" db="EMBL/GenBank/DDBJ databases">
        <authorList>
            <person name="McCartney M.A."/>
            <person name="Auch B."/>
            <person name="Kono T."/>
            <person name="Mallez S."/>
            <person name="Becker A."/>
            <person name="Gohl D.M."/>
            <person name="Silverstein K.A.T."/>
            <person name="Koren S."/>
            <person name="Bechman K.B."/>
            <person name="Herman A."/>
            <person name="Abrahante J.E."/>
            <person name="Garbe J."/>
        </authorList>
    </citation>
    <scope>NUCLEOTIDE SEQUENCE</scope>
    <source>
        <strain evidence="1">Duluth1</strain>
        <tissue evidence="1">Whole animal</tissue>
    </source>
</reference>
<evidence type="ECO:0000313" key="2">
    <source>
        <dbReference type="Proteomes" id="UP000828390"/>
    </source>
</evidence>
<organism evidence="1 2">
    <name type="scientific">Dreissena polymorpha</name>
    <name type="common">Zebra mussel</name>
    <name type="synonym">Mytilus polymorpha</name>
    <dbReference type="NCBI Taxonomy" id="45954"/>
    <lineage>
        <taxon>Eukaryota</taxon>
        <taxon>Metazoa</taxon>
        <taxon>Spiralia</taxon>
        <taxon>Lophotrochozoa</taxon>
        <taxon>Mollusca</taxon>
        <taxon>Bivalvia</taxon>
        <taxon>Autobranchia</taxon>
        <taxon>Heteroconchia</taxon>
        <taxon>Euheterodonta</taxon>
        <taxon>Imparidentia</taxon>
        <taxon>Neoheterodontei</taxon>
        <taxon>Myida</taxon>
        <taxon>Dreissenoidea</taxon>
        <taxon>Dreissenidae</taxon>
        <taxon>Dreissena</taxon>
    </lineage>
</organism>
<comment type="caution">
    <text evidence="1">The sequence shown here is derived from an EMBL/GenBank/DDBJ whole genome shotgun (WGS) entry which is preliminary data.</text>
</comment>
<gene>
    <name evidence="1" type="ORF">DPMN_185084</name>
</gene>
<dbReference type="EMBL" id="JAIWYP010000010">
    <property type="protein sequence ID" value="KAH3750557.1"/>
    <property type="molecule type" value="Genomic_DNA"/>
</dbReference>
<dbReference type="AlphaFoldDB" id="A0A9D4DJ15"/>